<dbReference type="Proteomes" id="UP000325292">
    <property type="component" value="Chromosome"/>
</dbReference>
<gene>
    <name evidence="2" type="ORF">BXT84_07870</name>
</gene>
<feature type="domain" description="Cysteine-rich" evidence="1">
    <location>
        <begin position="145"/>
        <end position="231"/>
    </location>
</feature>
<keyword evidence="3" id="KW-1185">Reference proteome</keyword>
<feature type="domain" description="Cysteine-rich" evidence="1">
    <location>
        <begin position="5"/>
        <end position="86"/>
    </location>
</feature>
<evidence type="ECO:0000259" key="1">
    <source>
        <dbReference type="Pfam" id="PF02754"/>
    </source>
</evidence>
<dbReference type="PANTHER" id="PTHR30296:SF0">
    <property type="entry name" value="LACTATE UTILIZATION PROTEIN A"/>
    <property type="match status" value="1"/>
</dbReference>
<reference evidence="2 3" key="1">
    <citation type="journal article" date="2019" name="Sci. Rep.">
        <title>Sulfobacillus thermotolerans: new insights into resistance and metabolic capacities of acidophilic chemolithotrophs.</title>
        <authorList>
            <person name="Panyushkina A.E."/>
            <person name="Babenko V.V."/>
            <person name="Nikitina A.S."/>
            <person name="Selezneva O.V."/>
            <person name="Tsaplina I.A."/>
            <person name="Letarova M.A."/>
            <person name="Kostryukova E.S."/>
            <person name="Letarov A.V."/>
        </authorList>
    </citation>
    <scope>NUCLEOTIDE SEQUENCE [LARGE SCALE GENOMIC DNA]</scope>
    <source>
        <strain evidence="2 3">Kr1</strain>
    </source>
</reference>
<proteinExistence type="predicted"/>
<dbReference type="PANTHER" id="PTHR30296">
    <property type="entry name" value="UNCHARACTERIZED PROTEIN YKGE"/>
    <property type="match status" value="1"/>
</dbReference>
<dbReference type="Pfam" id="PF02754">
    <property type="entry name" value="CCG"/>
    <property type="match status" value="2"/>
</dbReference>
<dbReference type="InterPro" id="IPR004017">
    <property type="entry name" value="Cys_rich_dom"/>
</dbReference>
<protein>
    <recommendedName>
        <fullName evidence="1">Cysteine-rich domain-containing protein</fullName>
    </recommendedName>
</protein>
<sequence length="264" mass="29065">MPQAAIFVTCLVDLFKPQTGYAAAEVMERHGWEVEVPISQTCCGQFAYNAGHFAEAIKLAQHFIEVFESANASTIVGLSASCTAMVAHEYPELFQREGANMGLASEEVAQWVQRATVMAERLMEFGEWVHGQEALALPAVKPEKVAVHHGCHMRRVLKAMQPTDEALRAYGAELVEYPDETQCCGFGGTYSMIEPTISTQLADAKREALSQAQAAGATSLISGDWGCLLHLSGRMEYEGDRWPVLHVAEWINQREKMSAQKKGE</sequence>
<organism evidence="2 3">
    <name type="scientific">Sulfobacillus thermotolerans</name>
    <dbReference type="NCBI Taxonomy" id="338644"/>
    <lineage>
        <taxon>Bacteria</taxon>
        <taxon>Bacillati</taxon>
        <taxon>Bacillota</taxon>
        <taxon>Clostridia</taxon>
        <taxon>Eubacteriales</taxon>
        <taxon>Clostridiales Family XVII. Incertae Sedis</taxon>
        <taxon>Sulfobacillus</taxon>
    </lineage>
</organism>
<evidence type="ECO:0000313" key="3">
    <source>
        <dbReference type="Proteomes" id="UP000325292"/>
    </source>
</evidence>
<name>A0ABN5GZX2_9FIRM</name>
<evidence type="ECO:0000313" key="2">
    <source>
        <dbReference type="EMBL" id="AUW93871.1"/>
    </source>
</evidence>
<accession>A0ABN5GZX2</accession>
<dbReference type="EMBL" id="CP019454">
    <property type="protein sequence ID" value="AUW93871.1"/>
    <property type="molecule type" value="Genomic_DNA"/>
</dbReference>